<dbReference type="EMBL" id="RAVZ01000315">
    <property type="protein sequence ID" value="RKG76080.1"/>
    <property type="molecule type" value="Genomic_DNA"/>
</dbReference>
<protein>
    <submittedName>
        <fullName evidence="1">Uncharacterized protein</fullName>
    </submittedName>
</protein>
<keyword evidence="2" id="KW-1185">Reference proteome</keyword>
<dbReference type="OrthoDB" id="5521085at2"/>
<dbReference type="AlphaFoldDB" id="A0A3A8I8L3"/>
<comment type="caution">
    <text evidence="1">The sequence shown here is derived from an EMBL/GenBank/DDBJ whole genome shotgun (WGS) entry which is preliminary data.</text>
</comment>
<dbReference type="Proteomes" id="UP000268094">
    <property type="component" value="Unassembled WGS sequence"/>
</dbReference>
<proteinExistence type="predicted"/>
<evidence type="ECO:0000313" key="1">
    <source>
        <dbReference type="EMBL" id="RKG76080.1"/>
    </source>
</evidence>
<dbReference type="RefSeq" id="WP_120544546.1">
    <property type="nucleotide sequence ID" value="NZ_RAVZ01000315.1"/>
</dbReference>
<organism evidence="1 2">
    <name type="scientific">Corallococcus terminator</name>
    <dbReference type="NCBI Taxonomy" id="2316733"/>
    <lineage>
        <taxon>Bacteria</taxon>
        <taxon>Pseudomonadati</taxon>
        <taxon>Myxococcota</taxon>
        <taxon>Myxococcia</taxon>
        <taxon>Myxococcales</taxon>
        <taxon>Cystobacterineae</taxon>
        <taxon>Myxococcaceae</taxon>
        <taxon>Corallococcus</taxon>
    </lineage>
</organism>
<gene>
    <name evidence="1" type="ORF">D7V88_32725</name>
</gene>
<sequence length="62" mass="6778">MAREELLPGWLPLDPAEDTDLTAHGDAFSEEDAPEPFIASTRDLGEDDDSFDDGFDFAVASF</sequence>
<accession>A0A3A8I8L3</accession>
<name>A0A3A8I8L3_9BACT</name>
<evidence type="ECO:0000313" key="2">
    <source>
        <dbReference type="Proteomes" id="UP000268094"/>
    </source>
</evidence>
<reference evidence="2" key="1">
    <citation type="submission" date="2018-09" db="EMBL/GenBank/DDBJ databases">
        <authorList>
            <person name="Livingstone P.G."/>
            <person name="Whitworth D.E."/>
        </authorList>
    </citation>
    <scope>NUCLEOTIDE SEQUENCE [LARGE SCALE GENOMIC DNA]</scope>
    <source>
        <strain evidence="2">CA054A</strain>
    </source>
</reference>